<dbReference type="EMBL" id="BAAFSV010000006">
    <property type="protein sequence ID" value="GAB1320909.1"/>
    <property type="molecule type" value="Genomic_DNA"/>
</dbReference>
<dbReference type="GeneID" id="98181861"/>
<keyword evidence="3" id="KW-1185">Reference proteome</keyword>
<proteinExistence type="predicted"/>
<dbReference type="RefSeq" id="XP_070922639.1">
    <property type="nucleotide sequence ID" value="XM_071066538.1"/>
</dbReference>
<comment type="caution">
    <text evidence="2">The sequence shown here is derived from an EMBL/GenBank/DDBJ whole genome shotgun (WGS) entry which is preliminary data.</text>
</comment>
<reference evidence="2 3" key="1">
    <citation type="submission" date="2024-09" db="EMBL/GenBank/DDBJ databases">
        <title>Itraconazole resistance in Madurella fahalii resulting from another homologue of gene encoding cytochrome P450 14-alpha sterol demethylase (CYP51).</title>
        <authorList>
            <person name="Yoshioka I."/>
            <person name="Fahal A.H."/>
            <person name="Kaneko S."/>
            <person name="Yaguchi T."/>
        </authorList>
    </citation>
    <scope>NUCLEOTIDE SEQUENCE [LARGE SCALE GENOMIC DNA]</scope>
    <source>
        <strain evidence="2 3">IFM 68171</strain>
    </source>
</reference>
<sequence length="198" mass="21153">MAGLLSEDARVMRRNLIFGAIAVEIGPLSDAQQREFVYTSSANAVKKLAAQGLSIKKSGSIPFAWMKGNEDGGQDDWRFSGETSHRYKALVESNDVAAAMLQLTDAQGNVFQGAGASGEETVAGAPVKERPVKQEALAAVVTAPSVSGCASIAYPEQSPRRERPNRDDGDDDIDMDLAARAYDLMADGDLIAKVCRYP</sequence>
<evidence type="ECO:0000313" key="2">
    <source>
        <dbReference type="EMBL" id="GAB1320909.1"/>
    </source>
</evidence>
<name>A0ABQ0GT46_9PEZI</name>
<accession>A0ABQ0GT46</accession>
<gene>
    <name evidence="2" type="ORF">MFIFM68171_11119</name>
</gene>
<dbReference type="Proteomes" id="UP001628179">
    <property type="component" value="Unassembled WGS sequence"/>
</dbReference>
<evidence type="ECO:0000256" key="1">
    <source>
        <dbReference type="SAM" id="MobiDB-lite"/>
    </source>
</evidence>
<feature type="region of interest" description="Disordered" evidence="1">
    <location>
        <begin position="152"/>
        <end position="173"/>
    </location>
</feature>
<protein>
    <submittedName>
        <fullName evidence="2">Uncharacterized protein</fullName>
    </submittedName>
</protein>
<evidence type="ECO:0000313" key="3">
    <source>
        <dbReference type="Proteomes" id="UP001628179"/>
    </source>
</evidence>
<feature type="compositionally biased region" description="Basic and acidic residues" evidence="1">
    <location>
        <begin position="158"/>
        <end position="167"/>
    </location>
</feature>
<organism evidence="2 3">
    <name type="scientific">Madurella fahalii</name>
    <dbReference type="NCBI Taxonomy" id="1157608"/>
    <lineage>
        <taxon>Eukaryota</taxon>
        <taxon>Fungi</taxon>
        <taxon>Dikarya</taxon>
        <taxon>Ascomycota</taxon>
        <taxon>Pezizomycotina</taxon>
        <taxon>Sordariomycetes</taxon>
        <taxon>Sordariomycetidae</taxon>
        <taxon>Sordariales</taxon>
        <taxon>Sordariales incertae sedis</taxon>
        <taxon>Madurella</taxon>
    </lineage>
</organism>